<evidence type="ECO:0000313" key="3">
    <source>
        <dbReference type="EMBL" id="KMT66994.1"/>
    </source>
</evidence>
<feature type="compositionally biased region" description="Gly residues" evidence="1">
    <location>
        <begin position="41"/>
        <end position="51"/>
    </location>
</feature>
<dbReference type="Gene3D" id="2.60.120.200">
    <property type="match status" value="1"/>
</dbReference>
<dbReference type="Proteomes" id="UP000037600">
    <property type="component" value="Unassembled WGS sequence"/>
</dbReference>
<gene>
    <name evidence="3" type="ORF">XM47_00815</name>
</gene>
<accession>A0A0J8H0J8</accession>
<reference evidence="3 4" key="1">
    <citation type="submission" date="2015-04" db="EMBL/GenBank/DDBJ databases">
        <title>Draft Genome Sequence of the Novel Agar-Digesting Marine Bacterium Q1.</title>
        <authorList>
            <person name="Li Y."/>
            <person name="Li D."/>
            <person name="Chen G."/>
            <person name="Du Z."/>
        </authorList>
    </citation>
    <scope>NUCLEOTIDE SEQUENCE [LARGE SCALE GENOMIC DNA]</scope>
    <source>
        <strain evidence="3 4">Q1</strain>
    </source>
</reference>
<feature type="region of interest" description="Disordered" evidence="1">
    <location>
        <begin position="31"/>
        <end position="51"/>
    </location>
</feature>
<keyword evidence="2" id="KW-0732">Signal</keyword>
<dbReference type="EMBL" id="LAZL01000002">
    <property type="protein sequence ID" value="KMT66994.1"/>
    <property type="molecule type" value="Genomic_DNA"/>
</dbReference>
<sequence>MIRFVKQLVLSCFVLMLCSCGGNSTESNSAIILDDSSSGNQGNGQQGSGGSGLNAQKFIPIQTFTLDSDGPNLGKTAYQLIWQVFGVGSIESPDLYSKDHTEVEHIVEATDDVVGHYFNFLAHRDLDYNKGVVSDRQRNEIKAYDNSNPNLLGYEGETFQYSWKFKVSSELELSSKFSHFFQLKAKNAVNSFANGDDDQPIVTISGVEKSASGNELQVRYSKGTDTLGVMTSDVYLAKLNWGSITDEWLQIFVQATYAENGHLVLEITRLRDNNKILSIEESGIDLLRANDSNDFVRPKWGIYRSISEAESLRTDEEKVSFANFVVTKGVLQE</sequence>
<name>A0A0J8H0J8_9ALTE</name>
<dbReference type="PATRIC" id="fig|1513271.3.peg.172"/>
<keyword evidence="4" id="KW-1185">Reference proteome</keyword>
<dbReference type="PROSITE" id="PS51257">
    <property type="entry name" value="PROKAR_LIPOPROTEIN"/>
    <property type="match status" value="1"/>
</dbReference>
<feature type="signal peptide" evidence="2">
    <location>
        <begin position="1"/>
        <end position="24"/>
    </location>
</feature>
<dbReference type="AlphaFoldDB" id="A0A0J8H0J8"/>
<organism evidence="3 4">
    <name type="scientific">Catenovulum maritimum</name>
    <dbReference type="NCBI Taxonomy" id="1513271"/>
    <lineage>
        <taxon>Bacteria</taxon>
        <taxon>Pseudomonadati</taxon>
        <taxon>Pseudomonadota</taxon>
        <taxon>Gammaproteobacteria</taxon>
        <taxon>Alteromonadales</taxon>
        <taxon>Alteromonadaceae</taxon>
        <taxon>Catenovulum</taxon>
    </lineage>
</organism>
<comment type="caution">
    <text evidence="3">The sequence shown here is derived from an EMBL/GenBank/DDBJ whole genome shotgun (WGS) entry which is preliminary data.</text>
</comment>
<evidence type="ECO:0000256" key="1">
    <source>
        <dbReference type="SAM" id="MobiDB-lite"/>
    </source>
</evidence>
<evidence type="ECO:0000256" key="2">
    <source>
        <dbReference type="SAM" id="SignalP"/>
    </source>
</evidence>
<evidence type="ECO:0000313" key="4">
    <source>
        <dbReference type="Proteomes" id="UP000037600"/>
    </source>
</evidence>
<protein>
    <submittedName>
        <fullName evidence="3">Uncharacterized protein</fullName>
    </submittedName>
</protein>
<feature type="chain" id="PRO_5005298901" evidence="2">
    <location>
        <begin position="25"/>
        <end position="333"/>
    </location>
</feature>
<proteinExistence type="predicted"/>